<name>A0A421DQD8_9GAMM</name>
<dbReference type="OrthoDB" id="9797060at2"/>
<evidence type="ECO:0000313" key="2">
    <source>
        <dbReference type="EMBL" id="RLM25743.1"/>
    </source>
</evidence>
<dbReference type="EMBL" id="MJLZ01000011">
    <property type="protein sequence ID" value="RLM25743.1"/>
    <property type="molecule type" value="Genomic_DNA"/>
</dbReference>
<dbReference type="SUPFAM" id="SSF54909">
    <property type="entry name" value="Dimeric alpha+beta barrel"/>
    <property type="match status" value="1"/>
</dbReference>
<gene>
    <name evidence="2" type="ORF">BIY29_06665</name>
</gene>
<proteinExistence type="predicted"/>
<dbReference type="PANTHER" id="PTHR37811">
    <property type="entry name" value="BLL5343 PROTEIN"/>
    <property type="match status" value="1"/>
</dbReference>
<evidence type="ECO:0000313" key="3">
    <source>
        <dbReference type="Proteomes" id="UP000285648"/>
    </source>
</evidence>
<dbReference type="InterPro" id="IPR011008">
    <property type="entry name" value="Dimeric_a/b-barrel"/>
</dbReference>
<accession>A0A421DQD8</accession>
<dbReference type="InterPro" id="IPR007138">
    <property type="entry name" value="ABM_dom"/>
</dbReference>
<dbReference type="AlphaFoldDB" id="A0A421DQD8"/>
<sequence>MLDTHFARLPKPPYFAVIFSSQRTQGDGGYNEMSNRMVELAMQQPGYLGAESARDTQGFGITVSYWASLEAIKQWKNHSEHRIAQEFGISDWYKHYELRISEVKYAYGKRNG</sequence>
<dbReference type="InterPro" id="IPR052936">
    <property type="entry name" value="Jasmonate_Hydroxylase-like"/>
</dbReference>
<organism evidence="2 3">
    <name type="scientific">Brenneria alni</name>
    <dbReference type="NCBI Taxonomy" id="71656"/>
    <lineage>
        <taxon>Bacteria</taxon>
        <taxon>Pseudomonadati</taxon>
        <taxon>Pseudomonadota</taxon>
        <taxon>Gammaproteobacteria</taxon>
        <taxon>Enterobacterales</taxon>
        <taxon>Pectobacteriaceae</taxon>
        <taxon>Brenneria</taxon>
    </lineage>
</organism>
<dbReference type="Gene3D" id="3.30.70.100">
    <property type="match status" value="1"/>
</dbReference>
<reference evidence="2 3" key="1">
    <citation type="submission" date="2016-09" db="EMBL/GenBank/DDBJ databases">
        <authorList>
            <person name="Doonan J."/>
            <person name="Pachebat J.A."/>
            <person name="Golyshin P.N."/>
            <person name="Denman S."/>
            <person name="Mcdonald J.E."/>
        </authorList>
    </citation>
    <scope>NUCLEOTIDE SEQUENCE [LARGE SCALE GENOMIC DNA]</scope>
    <source>
        <strain evidence="2 3">NCPPB 3934</strain>
    </source>
</reference>
<dbReference type="Pfam" id="PF03992">
    <property type="entry name" value="ABM"/>
    <property type="match status" value="1"/>
</dbReference>
<comment type="caution">
    <text evidence="2">The sequence shown here is derived from an EMBL/GenBank/DDBJ whole genome shotgun (WGS) entry which is preliminary data.</text>
</comment>
<feature type="domain" description="ABM" evidence="1">
    <location>
        <begin position="36"/>
        <end position="86"/>
    </location>
</feature>
<keyword evidence="3" id="KW-1185">Reference proteome</keyword>
<dbReference type="RefSeq" id="WP_121574410.1">
    <property type="nucleotide sequence ID" value="NZ_MJLZ01000011.1"/>
</dbReference>
<evidence type="ECO:0000259" key="1">
    <source>
        <dbReference type="Pfam" id="PF03992"/>
    </source>
</evidence>
<dbReference type="Proteomes" id="UP000285648">
    <property type="component" value="Unassembled WGS sequence"/>
</dbReference>
<protein>
    <recommendedName>
        <fullName evidence="1">ABM domain-containing protein</fullName>
    </recommendedName>
</protein>
<dbReference type="PANTHER" id="PTHR37811:SF2">
    <property type="entry name" value="ABM DOMAIN-CONTAINING PROTEIN"/>
    <property type="match status" value="1"/>
</dbReference>